<feature type="compositionally biased region" description="Basic and acidic residues" evidence="1">
    <location>
        <begin position="1"/>
        <end position="25"/>
    </location>
</feature>
<gene>
    <name evidence="2" type="ORF">HK097_000354</name>
</gene>
<organism evidence="2 3">
    <name type="scientific">Rhizophlyctis rosea</name>
    <dbReference type="NCBI Taxonomy" id="64517"/>
    <lineage>
        <taxon>Eukaryota</taxon>
        <taxon>Fungi</taxon>
        <taxon>Fungi incertae sedis</taxon>
        <taxon>Chytridiomycota</taxon>
        <taxon>Chytridiomycota incertae sedis</taxon>
        <taxon>Chytridiomycetes</taxon>
        <taxon>Rhizophlyctidales</taxon>
        <taxon>Rhizophlyctidaceae</taxon>
        <taxon>Rhizophlyctis</taxon>
    </lineage>
</organism>
<reference evidence="2" key="1">
    <citation type="submission" date="2020-05" db="EMBL/GenBank/DDBJ databases">
        <title>Phylogenomic resolution of chytrid fungi.</title>
        <authorList>
            <person name="Stajich J.E."/>
            <person name="Amses K."/>
            <person name="Simmons R."/>
            <person name="Seto K."/>
            <person name="Myers J."/>
            <person name="Bonds A."/>
            <person name="Quandt C.A."/>
            <person name="Barry K."/>
            <person name="Liu P."/>
            <person name="Grigoriev I."/>
            <person name="Longcore J.E."/>
            <person name="James T.Y."/>
        </authorList>
    </citation>
    <scope>NUCLEOTIDE SEQUENCE</scope>
    <source>
        <strain evidence="2">JEL0318</strain>
    </source>
</reference>
<dbReference type="Proteomes" id="UP001212841">
    <property type="component" value="Unassembled WGS sequence"/>
</dbReference>
<accession>A0AAD5WYX0</accession>
<comment type="caution">
    <text evidence="2">The sequence shown here is derived from an EMBL/GenBank/DDBJ whole genome shotgun (WGS) entry which is preliminary data.</text>
</comment>
<evidence type="ECO:0000256" key="1">
    <source>
        <dbReference type="SAM" id="MobiDB-lite"/>
    </source>
</evidence>
<feature type="region of interest" description="Disordered" evidence="1">
    <location>
        <begin position="1"/>
        <end position="38"/>
    </location>
</feature>
<dbReference type="EMBL" id="JADGJD010001054">
    <property type="protein sequence ID" value="KAJ3046969.1"/>
    <property type="molecule type" value="Genomic_DNA"/>
</dbReference>
<protein>
    <submittedName>
        <fullName evidence="2">Uncharacterized protein</fullName>
    </submittedName>
</protein>
<name>A0AAD5WYX0_9FUNG</name>
<dbReference type="AlphaFoldDB" id="A0AAD5WYX0"/>
<keyword evidence="3" id="KW-1185">Reference proteome</keyword>
<feature type="non-terminal residue" evidence="2">
    <location>
        <position position="1"/>
    </location>
</feature>
<evidence type="ECO:0000313" key="2">
    <source>
        <dbReference type="EMBL" id="KAJ3046969.1"/>
    </source>
</evidence>
<evidence type="ECO:0000313" key="3">
    <source>
        <dbReference type="Proteomes" id="UP001212841"/>
    </source>
</evidence>
<sequence>RRMMRRADEKDDKEHRGAGKQKREQEEQESEEEGIRHTEPILQCRALVSSRKSRNTFVKSLEKPYNPLSARFLSVACRSTRHVKS</sequence>
<proteinExistence type="predicted"/>